<keyword evidence="5" id="KW-1185">Reference proteome</keyword>
<proteinExistence type="predicted"/>
<gene>
    <name evidence="4" type="ORF">JMJ35_004128</name>
</gene>
<dbReference type="Pfam" id="PF23076">
    <property type="entry name" value="PH_FT_C"/>
    <property type="match status" value="1"/>
</dbReference>
<evidence type="ECO:0000313" key="5">
    <source>
        <dbReference type="Proteomes" id="UP001166286"/>
    </source>
</evidence>
<evidence type="ECO:0000259" key="2">
    <source>
        <dbReference type="Pfam" id="PF23074"/>
    </source>
</evidence>
<feature type="compositionally biased region" description="Low complexity" evidence="1">
    <location>
        <begin position="255"/>
        <end position="268"/>
    </location>
</feature>
<dbReference type="Proteomes" id="UP001166286">
    <property type="component" value="Unassembled WGS sequence"/>
</dbReference>
<name>A0AA39R1E8_9LECA</name>
<comment type="caution">
    <text evidence="4">The sequence shown here is derived from an EMBL/GenBank/DDBJ whole genome shotgun (WGS) entry which is preliminary data.</text>
</comment>
<feature type="region of interest" description="Disordered" evidence="1">
    <location>
        <begin position="181"/>
        <end position="269"/>
    </location>
</feature>
<dbReference type="InterPro" id="IPR057082">
    <property type="entry name" value="PH_C"/>
</dbReference>
<feature type="domain" description="PH" evidence="3">
    <location>
        <begin position="428"/>
        <end position="538"/>
    </location>
</feature>
<sequence length="543" mass="62968">MARNSLVAVAETAEDVGSGLNKLLDPVAESSAEIAASIAQCFLISSALRRLGEAVEEYDYHRDYARIRRDIVNVRESLIYTFRDVQRLFGVDLGRVAILTGAQYRQLWRDLTEHFRAESNNTLERRLLIYHDYLKGLRRVLIEGRPHNAVQFDIQLEDWRIRIYNLLQVQEAASIVDDLDRTALGPDRPPSFERLRPRGDRLEPRREPLGPMQYEDDDQYRRPRTPGRRRADSWHEDDDFYRGGRGMPRAPEVPGSPTGTFSSSSSGSRTALDHWLPTLFNQAQPPSTLFAPTGQASIFLGDDLHPDLRRRLRDEYERLQDIHFENGDLSVRFYYRPDDNKSRMLCRTLQPLRSRKDCCTSLTNLEVERSGPLLRFLDKHTLEPFAILRFLSYEQLVLFFCSFLALRAEDAFKPVRSTVDAELHKEREYFAGRIIDDHFEHALRVFRDEDSGGIRLEASVLKGELKRTPVWTAFITHSIQSQTWMTKVGSTVVHLGELHRYICSSEYRPQISSNGKHELNFVSSRDSKDFRHTIRELAEYTDY</sequence>
<dbReference type="AlphaFoldDB" id="A0AA39R1E8"/>
<evidence type="ECO:0000259" key="3">
    <source>
        <dbReference type="Pfam" id="PF23076"/>
    </source>
</evidence>
<dbReference type="Pfam" id="PF23074">
    <property type="entry name" value="PH_FT_N"/>
    <property type="match status" value="1"/>
</dbReference>
<feature type="compositionally biased region" description="Basic and acidic residues" evidence="1">
    <location>
        <begin position="190"/>
        <end position="208"/>
    </location>
</feature>
<evidence type="ECO:0000256" key="1">
    <source>
        <dbReference type="SAM" id="MobiDB-lite"/>
    </source>
</evidence>
<feature type="domain" description="PH" evidence="2">
    <location>
        <begin position="306"/>
        <end position="426"/>
    </location>
</feature>
<dbReference type="EMBL" id="JAFEKC020000008">
    <property type="protein sequence ID" value="KAK0513142.1"/>
    <property type="molecule type" value="Genomic_DNA"/>
</dbReference>
<protein>
    <submittedName>
        <fullName evidence="4">Uncharacterized protein</fullName>
    </submittedName>
</protein>
<evidence type="ECO:0000313" key="4">
    <source>
        <dbReference type="EMBL" id="KAK0513142.1"/>
    </source>
</evidence>
<accession>A0AA39R1E8</accession>
<organism evidence="4 5">
    <name type="scientific">Cladonia borealis</name>
    <dbReference type="NCBI Taxonomy" id="184061"/>
    <lineage>
        <taxon>Eukaryota</taxon>
        <taxon>Fungi</taxon>
        <taxon>Dikarya</taxon>
        <taxon>Ascomycota</taxon>
        <taxon>Pezizomycotina</taxon>
        <taxon>Lecanoromycetes</taxon>
        <taxon>OSLEUM clade</taxon>
        <taxon>Lecanoromycetidae</taxon>
        <taxon>Lecanorales</taxon>
        <taxon>Lecanorineae</taxon>
        <taxon>Cladoniaceae</taxon>
        <taxon>Cladonia</taxon>
    </lineage>
</organism>
<dbReference type="InterPro" id="IPR057081">
    <property type="entry name" value="PH_N"/>
</dbReference>
<reference evidence="4" key="1">
    <citation type="submission" date="2023-03" db="EMBL/GenBank/DDBJ databases">
        <title>Complete genome of Cladonia borealis.</title>
        <authorList>
            <person name="Park H."/>
        </authorList>
    </citation>
    <scope>NUCLEOTIDE SEQUENCE</scope>
    <source>
        <strain evidence="4">ANT050790</strain>
    </source>
</reference>